<dbReference type="InterPro" id="IPR017927">
    <property type="entry name" value="FAD-bd_FR_type"/>
</dbReference>
<dbReference type="Gene3D" id="2.40.30.10">
    <property type="entry name" value="Translation factors"/>
    <property type="match status" value="1"/>
</dbReference>
<dbReference type="PROSITE" id="PS51384">
    <property type="entry name" value="FAD_FR"/>
    <property type="match status" value="1"/>
</dbReference>
<keyword evidence="2" id="KW-0408">Iron</keyword>
<dbReference type="InterPro" id="IPR008333">
    <property type="entry name" value="Cbr1-like_FAD-bd_dom"/>
</dbReference>
<name>A0A6J4PQ73_9ACTN</name>
<dbReference type="SUPFAM" id="SSF63380">
    <property type="entry name" value="Riboflavin synthase domain-like"/>
    <property type="match status" value="1"/>
</dbReference>
<dbReference type="InterPro" id="IPR001709">
    <property type="entry name" value="Flavoprot_Pyr_Nucl_cyt_Rdtase"/>
</dbReference>
<dbReference type="AlphaFoldDB" id="A0A6J4PQ73"/>
<feature type="domain" description="FAD-binding FR-type" evidence="4">
    <location>
        <begin position="6"/>
        <end position="107"/>
    </location>
</feature>
<dbReference type="InterPro" id="IPR017938">
    <property type="entry name" value="Riboflavin_synthase-like_b-brl"/>
</dbReference>
<evidence type="ECO:0000256" key="2">
    <source>
        <dbReference type="ARBA" id="ARBA00022714"/>
    </source>
</evidence>
<dbReference type="GO" id="GO:0051537">
    <property type="term" value="F:2 iron, 2 sulfur cluster binding"/>
    <property type="evidence" value="ECO:0007669"/>
    <property type="project" value="UniProtKB-KW"/>
</dbReference>
<keyword evidence="2" id="KW-0479">Metal-binding</keyword>
<comment type="cofactor">
    <cofactor evidence="1">
        <name>FAD</name>
        <dbReference type="ChEBI" id="CHEBI:57692"/>
    </cofactor>
</comment>
<dbReference type="SUPFAM" id="SSF52343">
    <property type="entry name" value="Ferredoxin reductase-like, C-terminal NADP-linked domain"/>
    <property type="match status" value="1"/>
</dbReference>
<evidence type="ECO:0000259" key="4">
    <source>
        <dbReference type="PROSITE" id="PS51384"/>
    </source>
</evidence>
<dbReference type="InterPro" id="IPR050415">
    <property type="entry name" value="MRET"/>
</dbReference>
<proteinExistence type="predicted"/>
<dbReference type="PRINTS" id="PR00406">
    <property type="entry name" value="CYTB5RDTASE"/>
</dbReference>
<keyword evidence="2" id="KW-0001">2Fe-2S</keyword>
<dbReference type="Pfam" id="PF00970">
    <property type="entry name" value="FAD_binding_6"/>
    <property type="match status" value="1"/>
</dbReference>
<accession>A0A6J4PQ73</accession>
<evidence type="ECO:0000313" key="5">
    <source>
        <dbReference type="EMBL" id="CAA9422463.1"/>
    </source>
</evidence>
<protein>
    <submittedName>
        <fullName evidence="5">Flavodoxin reductases (Ferredoxin-NADPH reductases) family 1</fullName>
    </submittedName>
</protein>
<dbReference type="InterPro" id="IPR039261">
    <property type="entry name" value="FNR_nucleotide-bd"/>
</dbReference>
<dbReference type="EMBL" id="CADCVD010000003">
    <property type="protein sequence ID" value="CAA9422463.1"/>
    <property type="molecule type" value="Genomic_DNA"/>
</dbReference>
<keyword evidence="3" id="KW-0411">Iron-sulfur</keyword>
<dbReference type="PANTHER" id="PTHR47354">
    <property type="entry name" value="NADH OXIDOREDUCTASE HCR"/>
    <property type="match status" value="1"/>
</dbReference>
<dbReference type="PRINTS" id="PR00371">
    <property type="entry name" value="FPNCR"/>
</dbReference>
<evidence type="ECO:0000256" key="3">
    <source>
        <dbReference type="ARBA" id="ARBA00023014"/>
    </source>
</evidence>
<dbReference type="InterPro" id="IPR001433">
    <property type="entry name" value="OxRdtase_FAD/NAD-bd"/>
</dbReference>
<dbReference type="CDD" id="cd06217">
    <property type="entry name" value="FNR_iron_sulfur_binding_3"/>
    <property type="match status" value="1"/>
</dbReference>
<dbReference type="GO" id="GO:0016491">
    <property type="term" value="F:oxidoreductase activity"/>
    <property type="evidence" value="ECO:0007669"/>
    <property type="project" value="InterPro"/>
</dbReference>
<dbReference type="PANTHER" id="PTHR47354:SF5">
    <property type="entry name" value="PROTEIN RFBI"/>
    <property type="match status" value="1"/>
</dbReference>
<sequence>MQLHRTLWRLAEVVELVPETPRAKSLVLDVPEWKGHKAGQHVDVRLTAEDGYQAQRSYSIASAPEDERLVLTVDRLDDGEVSPYLTDVLAERDKLELRGPIGGYFTWEAGDSGPLLLVAGGSGVVPLMAMIRHRTAVGSEVPTRLLYSSRSYEEIIYRKELENLVARDGSLEVVHTLTRSRPEDWSGYHRRIDDEMLEEVGLPSGERPLIFVCGPTPLVEAVATALVNSGHDPAHIKTERFGPTGD</sequence>
<organism evidence="5">
    <name type="scientific">uncultured Rubrobacteraceae bacterium</name>
    <dbReference type="NCBI Taxonomy" id="349277"/>
    <lineage>
        <taxon>Bacteria</taxon>
        <taxon>Bacillati</taxon>
        <taxon>Actinomycetota</taxon>
        <taxon>Rubrobacteria</taxon>
        <taxon>Rubrobacterales</taxon>
        <taxon>Rubrobacteraceae</taxon>
        <taxon>environmental samples</taxon>
    </lineage>
</organism>
<dbReference type="Gene3D" id="3.40.50.80">
    <property type="entry name" value="Nucleotide-binding domain of ferredoxin-NADP reductase (FNR) module"/>
    <property type="match status" value="1"/>
</dbReference>
<evidence type="ECO:0000256" key="1">
    <source>
        <dbReference type="ARBA" id="ARBA00001974"/>
    </source>
</evidence>
<reference evidence="5" key="1">
    <citation type="submission" date="2020-02" db="EMBL/GenBank/DDBJ databases">
        <authorList>
            <person name="Meier V. D."/>
        </authorList>
    </citation>
    <scope>NUCLEOTIDE SEQUENCE</scope>
    <source>
        <strain evidence="5">AVDCRST_MAG37</strain>
    </source>
</reference>
<dbReference type="Pfam" id="PF00175">
    <property type="entry name" value="NAD_binding_1"/>
    <property type="match status" value="1"/>
</dbReference>
<gene>
    <name evidence="5" type="ORF">AVDCRST_MAG37-33</name>
</gene>